<keyword evidence="2" id="KW-1185">Reference proteome</keyword>
<name>A0ABQ0YE12_9NOCA</name>
<protein>
    <submittedName>
        <fullName evidence="1">Uncharacterized protein</fullName>
    </submittedName>
</protein>
<evidence type="ECO:0000313" key="2">
    <source>
        <dbReference type="Proteomes" id="UP000325466"/>
    </source>
</evidence>
<organism evidence="1 2">
    <name type="scientific">Rhodococcus aetherivorans</name>
    <dbReference type="NCBI Taxonomy" id="191292"/>
    <lineage>
        <taxon>Bacteria</taxon>
        <taxon>Bacillati</taxon>
        <taxon>Actinomycetota</taxon>
        <taxon>Actinomycetes</taxon>
        <taxon>Mycobacteriales</taxon>
        <taxon>Nocardiaceae</taxon>
        <taxon>Rhodococcus</taxon>
    </lineage>
</organism>
<gene>
    <name evidence="1" type="ORF">RAJCM14343_0014</name>
</gene>
<dbReference type="RefSeq" id="WP_029546881.1">
    <property type="nucleotide sequence ID" value="NZ_BAAAYP010000026.1"/>
</dbReference>
<evidence type="ECO:0000313" key="1">
    <source>
        <dbReference type="EMBL" id="GES34774.1"/>
    </source>
</evidence>
<reference evidence="1 2" key="1">
    <citation type="journal article" date="2018" name="Biodegradation">
        <title>1,4-Dioxane degradation characteristics of Rhodococcus aetherivorans JCM 14343.</title>
        <authorList>
            <person name="Inoue D."/>
            <person name="Tsunoda T."/>
            <person name="Yamamoto N."/>
            <person name="Ike M."/>
            <person name="Sei K."/>
        </authorList>
    </citation>
    <scope>NUCLEOTIDE SEQUENCE [LARGE SCALE GENOMIC DNA]</scope>
    <source>
        <strain evidence="1 2">JCM 14343</strain>
    </source>
</reference>
<accession>A0ABQ0YE12</accession>
<comment type="caution">
    <text evidence="1">The sequence shown here is derived from an EMBL/GenBank/DDBJ whole genome shotgun (WGS) entry which is preliminary data.</text>
</comment>
<dbReference type="Proteomes" id="UP000325466">
    <property type="component" value="Unassembled WGS sequence"/>
</dbReference>
<sequence>MTSDDTPTGGQDPHDVNNRLLGDLRDRLAGAITRAAEHGNPTLGTVEVTIHELAELLDRIDRHADQLLAREFADSRQAHHMRRKNAMLLSIELALVGQSGPLVDILDGILRGGGVDQDGNVEQ</sequence>
<dbReference type="EMBL" id="BLAH01000001">
    <property type="protein sequence ID" value="GES34774.1"/>
    <property type="molecule type" value="Genomic_DNA"/>
</dbReference>
<proteinExistence type="predicted"/>